<dbReference type="EMBL" id="SLUL01000010">
    <property type="protein sequence ID" value="TCL48080.1"/>
    <property type="molecule type" value="Genomic_DNA"/>
</dbReference>
<dbReference type="Pfam" id="PF10782">
    <property type="entry name" value="zf-C2HCIx2C"/>
    <property type="match status" value="1"/>
</dbReference>
<dbReference type="RefSeq" id="WP_132948867.1">
    <property type="nucleotide sequence ID" value="NZ_BSVG01000009.1"/>
</dbReference>
<reference evidence="1 2" key="1">
    <citation type="submission" date="2019-03" db="EMBL/GenBank/DDBJ databases">
        <title>Genomic Encyclopedia of Type Strains, Phase IV (KMG-IV): sequencing the most valuable type-strain genomes for metagenomic binning, comparative biology and taxonomic classification.</title>
        <authorList>
            <person name="Goeker M."/>
        </authorList>
    </citation>
    <scope>NUCLEOTIDE SEQUENCE [LARGE SCALE GENOMIC DNA]</scope>
    <source>
        <strain evidence="1 2">DSM 24979</strain>
    </source>
</reference>
<name>A0A4R1QKU3_9BACL</name>
<protein>
    <submittedName>
        <fullName evidence="1">Uncharacterized protein DUF2602</fullName>
    </submittedName>
</protein>
<accession>A0A4R1QKU3</accession>
<dbReference type="Proteomes" id="UP000295658">
    <property type="component" value="Unassembled WGS sequence"/>
</dbReference>
<gene>
    <name evidence="1" type="ORF">EDD69_11086</name>
</gene>
<keyword evidence="2" id="KW-1185">Reference proteome</keyword>
<evidence type="ECO:0000313" key="1">
    <source>
        <dbReference type="EMBL" id="TCL48080.1"/>
    </source>
</evidence>
<dbReference type="OrthoDB" id="2454446at2"/>
<dbReference type="AlphaFoldDB" id="A0A4R1QKU3"/>
<dbReference type="InterPro" id="IPR019718">
    <property type="entry name" value="DUF2602"/>
</dbReference>
<comment type="caution">
    <text evidence="1">The sequence shown here is derived from an EMBL/GenBank/DDBJ whole genome shotgun (WGS) entry which is preliminary data.</text>
</comment>
<organism evidence="1 2">
    <name type="scientific">Thermolongibacillus altinsuensis</name>
    <dbReference type="NCBI Taxonomy" id="575256"/>
    <lineage>
        <taxon>Bacteria</taxon>
        <taxon>Bacillati</taxon>
        <taxon>Bacillota</taxon>
        <taxon>Bacilli</taxon>
        <taxon>Bacillales</taxon>
        <taxon>Anoxybacillaceae</taxon>
        <taxon>Thermolongibacillus</taxon>
    </lineage>
</organism>
<proteinExistence type="predicted"/>
<sequence>MNRKEILDHLNEIIDTYCEGCFLKSALRKEYSKTYAQSFCIHQCTVGKKIQEYGKMLNKN</sequence>
<evidence type="ECO:0000313" key="2">
    <source>
        <dbReference type="Proteomes" id="UP000295658"/>
    </source>
</evidence>